<organism evidence="3 4">
    <name type="scientific">Hypothenemus hampei</name>
    <name type="common">Coffee berry borer</name>
    <dbReference type="NCBI Taxonomy" id="57062"/>
    <lineage>
        <taxon>Eukaryota</taxon>
        <taxon>Metazoa</taxon>
        <taxon>Ecdysozoa</taxon>
        <taxon>Arthropoda</taxon>
        <taxon>Hexapoda</taxon>
        <taxon>Insecta</taxon>
        <taxon>Pterygota</taxon>
        <taxon>Neoptera</taxon>
        <taxon>Endopterygota</taxon>
        <taxon>Coleoptera</taxon>
        <taxon>Polyphaga</taxon>
        <taxon>Cucujiformia</taxon>
        <taxon>Curculionidae</taxon>
        <taxon>Scolytinae</taxon>
        <taxon>Hypothenemus</taxon>
    </lineage>
</organism>
<dbReference type="PROSITE" id="PS51029">
    <property type="entry name" value="MADF"/>
    <property type="match status" value="1"/>
</dbReference>
<dbReference type="PANTHER" id="PTHR21505">
    <property type="entry name" value="MADF DOMAIN-CONTAINING PROTEIN-RELATED"/>
    <property type="match status" value="1"/>
</dbReference>
<accession>A0ABD1FAG6</accession>
<evidence type="ECO:0000259" key="2">
    <source>
        <dbReference type="PROSITE" id="PS51029"/>
    </source>
</evidence>
<dbReference type="SMART" id="SM00595">
    <property type="entry name" value="MADF"/>
    <property type="match status" value="1"/>
</dbReference>
<keyword evidence="4" id="KW-1185">Reference proteome</keyword>
<evidence type="ECO:0000256" key="1">
    <source>
        <dbReference type="SAM" id="MobiDB-lite"/>
    </source>
</evidence>
<dbReference type="EMBL" id="JBDJPC010000001">
    <property type="protein sequence ID" value="KAL1516253.1"/>
    <property type="molecule type" value="Genomic_DNA"/>
</dbReference>
<dbReference type="Proteomes" id="UP001566132">
    <property type="component" value="Unassembled WGS sequence"/>
</dbReference>
<name>A0ABD1FAG6_HYPHA</name>
<protein>
    <recommendedName>
        <fullName evidence="2">MADF domain-containing protein</fullName>
    </recommendedName>
</protein>
<dbReference type="InterPro" id="IPR006578">
    <property type="entry name" value="MADF-dom"/>
</dbReference>
<comment type="caution">
    <text evidence="3">The sequence shown here is derived from an EMBL/GenBank/DDBJ whole genome shotgun (WGS) entry which is preliminary data.</text>
</comment>
<feature type="domain" description="MADF" evidence="2">
    <location>
        <begin position="10"/>
        <end position="102"/>
    </location>
</feature>
<evidence type="ECO:0000313" key="3">
    <source>
        <dbReference type="EMBL" id="KAL1516253.1"/>
    </source>
</evidence>
<gene>
    <name evidence="3" type="ORF">ABEB36_000172</name>
</gene>
<sequence length="280" mass="32200">MEWANDKTIELIELYRSKDCLWNPKSKHYKLLNKKNDAWGEIASEINCDMPEVKKKVNSLLASFRRERQKVVAKKSGSGADEVYHSTWFAFKSLYFLMDKFTPKTENTKEIPKELTDNEGISNDEHAITDTLLQREEQQDITQQPKTAKQNRKRQSIENRLDEAYSLMKETVAKKSNKTSDVIFGQYVASKMEKYSDRSKNIVQHLINNILFEADMGRYDVENVVLPRPPSSSQNPSCLSPISTPLPSPASEVIDTTGYENQEGYLAKNKISTYVTHFFP</sequence>
<dbReference type="Pfam" id="PF10545">
    <property type="entry name" value="MADF_DNA_bdg"/>
    <property type="match status" value="1"/>
</dbReference>
<feature type="region of interest" description="Disordered" evidence="1">
    <location>
        <begin position="135"/>
        <end position="157"/>
    </location>
</feature>
<dbReference type="AlphaFoldDB" id="A0ABD1FAG6"/>
<dbReference type="PANTHER" id="PTHR21505:SF8">
    <property type="entry name" value="DPT-YFP REPRESSOR BY OVEREXPRESSION, ISOFORM D-RELATED"/>
    <property type="match status" value="1"/>
</dbReference>
<evidence type="ECO:0000313" key="4">
    <source>
        <dbReference type="Proteomes" id="UP001566132"/>
    </source>
</evidence>
<proteinExistence type="predicted"/>
<reference evidence="3 4" key="1">
    <citation type="submission" date="2024-05" db="EMBL/GenBank/DDBJ databases">
        <title>Genetic variation in Jamaican populations of the coffee berry borer (Hypothenemus hampei).</title>
        <authorList>
            <person name="Errbii M."/>
            <person name="Myrie A."/>
        </authorList>
    </citation>
    <scope>NUCLEOTIDE SEQUENCE [LARGE SCALE GENOMIC DNA]</scope>
    <source>
        <strain evidence="3">JA-Hopewell-2020-01-JO</strain>
        <tissue evidence="3">Whole body</tissue>
    </source>
</reference>